<evidence type="ECO:0000256" key="4">
    <source>
        <dbReference type="ARBA" id="ARBA00022723"/>
    </source>
</evidence>
<keyword evidence="6" id="KW-0862">Zinc</keyword>
<evidence type="ECO:0000259" key="7">
    <source>
        <dbReference type="Pfam" id="PF00962"/>
    </source>
</evidence>
<dbReference type="Pfam" id="PF00962">
    <property type="entry name" value="A_deaminase"/>
    <property type="match status" value="1"/>
</dbReference>
<evidence type="ECO:0000313" key="9">
    <source>
        <dbReference type="Proteomes" id="UP000294506"/>
    </source>
</evidence>
<evidence type="ECO:0000256" key="3">
    <source>
        <dbReference type="ARBA" id="ARBA00012784"/>
    </source>
</evidence>
<dbReference type="InterPro" id="IPR006330">
    <property type="entry name" value="Ado/ade_deaminase"/>
</dbReference>
<dbReference type="NCBIfam" id="NF006847">
    <property type="entry name" value="PRK09358.1-2"/>
    <property type="match status" value="1"/>
</dbReference>
<comment type="similarity">
    <text evidence="2">Belongs to the metallo-dependent hydrolases superfamily. Adenosine and AMP deaminases family.</text>
</comment>
<reference evidence="8 9" key="1">
    <citation type="submission" date="2019-03" db="EMBL/GenBank/DDBJ databases">
        <title>Genomic Encyclopedia of Type Strains, Phase III (KMG-III): the genomes of soil and plant-associated and newly described type strains.</title>
        <authorList>
            <person name="Whitman W."/>
        </authorList>
    </citation>
    <scope>NUCLEOTIDE SEQUENCE [LARGE SCALE GENOMIC DNA]</scope>
    <source>
        <strain evidence="8 9">DSM 27373</strain>
    </source>
</reference>
<dbReference type="GO" id="GO:0046103">
    <property type="term" value="P:inosine biosynthetic process"/>
    <property type="evidence" value="ECO:0007669"/>
    <property type="project" value="TreeGrafter"/>
</dbReference>
<organism evidence="8 9">
    <name type="scientific">Nesterenkonia aurantiaca</name>
    <dbReference type="NCBI Taxonomy" id="1436010"/>
    <lineage>
        <taxon>Bacteria</taxon>
        <taxon>Bacillati</taxon>
        <taxon>Actinomycetota</taxon>
        <taxon>Actinomycetes</taxon>
        <taxon>Micrococcales</taxon>
        <taxon>Micrococcaceae</taxon>
        <taxon>Nesterenkonia</taxon>
    </lineage>
</organism>
<dbReference type="SUPFAM" id="SSF51556">
    <property type="entry name" value="Metallo-dependent hydrolases"/>
    <property type="match status" value="1"/>
</dbReference>
<name>A0A4R7G4W6_9MICC</name>
<evidence type="ECO:0000256" key="5">
    <source>
        <dbReference type="ARBA" id="ARBA00022801"/>
    </source>
</evidence>
<evidence type="ECO:0000313" key="8">
    <source>
        <dbReference type="EMBL" id="TDS86427.1"/>
    </source>
</evidence>
<dbReference type="RefSeq" id="WP_036476799.1">
    <property type="nucleotide sequence ID" value="NZ_SOAN01000003.1"/>
</dbReference>
<dbReference type="Gene3D" id="3.20.20.140">
    <property type="entry name" value="Metal-dependent hydrolases"/>
    <property type="match status" value="1"/>
</dbReference>
<keyword evidence="5" id="KW-0378">Hydrolase</keyword>
<evidence type="ECO:0000256" key="6">
    <source>
        <dbReference type="ARBA" id="ARBA00022833"/>
    </source>
</evidence>
<keyword evidence="9" id="KW-1185">Reference proteome</keyword>
<dbReference type="PANTHER" id="PTHR11409">
    <property type="entry name" value="ADENOSINE DEAMINASE"/>
    <property type="match status" value="1"/>
</dbReference>
<dbReference type="Proteomes" id="UP000294506">
    <property type="component" value="Unassembled WGS sequence"/>
</dbReference>
<proteinExistence type="inferred from homology"/>
<dbReference type="InterPro" id="IPR032466">
    <property type="entry name" value="Metal_Hydrolase"/>
</dbReference>
<dbReference type="AlphaFoldDB" id="A0A4R7G4W6"/>
<dbReference type="GO" id="GO:0006154">
    <property type="term" value="P:adenosine catabolic process"/>
    <property type="evidence" value="ECO:0007669"/>
    <property type="project" value="TreeGrafter"/>
</dbReference>
<dbReference type="GO" id="GO:0004000">
    <property type="term" value="F:adenosine deaminase activity"/>
    <property type="evidence" value="ECO:0007669"/>
    <property type="project" value="TreeGrafter"/>
</dbReference>
<keyword evidence="4" id="KW-0479">Metal-binding</keyword>
<dbReference type="EC" id="3.5.4.4" evidence="3"/>
<protein>
    <recommendedName>
        <fullName evidence="3">adenosine deaminase</fullName>
        <ecNumber evidence="3">3.5.4.4</ecNumber>
    </recommendedName>
</protein>
<dbReference type="GO" id="GO:0043103">
    <property type="term" value="P:hypoxanthine salvage"/>
    <property type="evidence" value="ECO:0007669"/>
    <property type="project" value="TreeGrafter"/>
</dbReference>
<dbReference type="GO" id="GO:0005829">
    <property type="term" value="C:cytosol"/>
    <property type="evidence" value="ECO:0007669"/>
    <property type="project" value="TreeGrafter"/>
</dbReference>
<evidence type="ECO:0000256" key="1">
    <source>
        <dbReference type="ARBA" id="ARBA00001947"/>
    </source>
</evidence>
<gene>
    <name evidence="8" type="ORF">EV640_103116</name>
</gene>
<feature type="domain" description="Adenosine deaminase" evidence="7">
    <location>
        <begin position="23"/>
        <end position="382"/>
    </location>
</feature>
<comment type="caution">
    <text evidence="8">The sequence shown here is derived from an EMBL/GenBank/DDBJ whole genome shotgun (WGS) entry which is preliminary data.</text>
</comment>
<dbReference type="GO" id="GO:0046872">
    <property type="term" value="F:metal ion binding"/>
    <property type="evidence" value="ECO:0007669"/>
    <property type="project" value="UniProtKB-KW"/>
</dbReference>
<dbReference type="EMBL" id="SOAN01000003">
    <property type="protein sequence ID" value="TDS86427.1"/>
    <property type="molecule type" value="Genomic_DNA"/>
</dbReference>
<sequence>MTSTAADLRTAAAKLEEQLRNLPKVSLHDHLDGSLRPATLIELAAEIGHDLPSQDAEELAERFRQNANSGSLEKYLEAFAHTTAVMQTAPNLRRVAKEYVEDLAADGIIYSEVRWAPEQHQTQGLSLDEAVEAVQEGLNQGMETVAEQDGVIVVGQLVSAMRQSDRADEIVEVALRHRDKGVVGFDIAGPEAGFPPSRFADAFTRLATEMLPTTVHAGEGDGIESVRDALVSGRAQRLGHGVRVAEDISVIETQPDSEDDLEAGEEVFQVELGPVARWVRDRQIHLEVSPTSNLQTGAIAGFAQGESPELSDHPFDMLYQLGFNVGVNTDNRLVSGVTLSGELALIASTFDYGLGELADFQINALESSFLGHEEREALAGMILEAWQ</sequence>
<dbReference type="PANTHER" id="PTHR11409:SF43">
    <property type="entry name" value="ADENOSINE DEAMINASE"/>
    <property type="match status" value="1"/>
</dbReference>
<dbReference type="InterPro" id="IPR001365">
    <property type="entry name" value="A_deaminase_dom"/>
</dbReference>
<comment type="cofactor">
    <cofactor evidence="1">
        <name>Zn(2+)</name>
        <dbReference type="ChEBI" id="CHEBI:29105"/>
    </cofactor>
</comment>
<evidence type="ECO:0000256" key="2">
    <source>
        <dbReference type="ARBA" id="ARBA00006676"/>
    </source>
</evidence>
<accession>A0A4R7G4W6</accession>